<dbReference type="InterPro" id="IPR038765">
    <property type="entry name" value="Papain-like_cys_pep_sf"/>
</dbReference>
<reference evidence="7" key="1">
    <citation type="submission" date="2025-08" db="UniProtKB">
        <authorList>
            <consortium name="RefSeq"/>
        </authorList>
    </citation>
    <scope>IDENTIFICATION</scope>
    <source>
        <tissue evidence="7">Testes</tissue>
    </source>
</reference>
<dbReference type="Proteomes" id="UP000694865">
    <property type="component" value="Unplaced"/>
</dbReference>
<dbReference type="InterPro" id="IPR038156">
    <property type="entry name" value="PCS_N_sf"/>
</dbReference>
<dbReference type="Pfam" id="PF05023">
    <property type="entry name" value="Phytochelatin"/>
    <property type="match status" value="1"/>
</dbReference>
<name>A0ABM0GI73_SACKO</name>
<keyword evidence="3" id="KW-0808">Transferase</keyword>
<protein>
    <recommendedName>
        <fullName evidence="1">glutathione gamma-glutamylcysteinyltransferase</fullName>
        <ecNumber evidence="1">2.3.2.15</ecNumber>
    </recommendedName>
</protein>
<dbReference type="PROSITE" id="PS51443">
    <property type="entry name" value="PCS"/>
    <property type="match status" value="1"/>
</dbReference>
<organism evidence="6 7">
    <name type="scientific">Saccoglossus kowalevskii</name>
    <name type="common">Acorn worm</name>
    <dbReference type="NCBI Taxonomy" id="10224"/>
    <lineage>
        <taxon>Eukaryota</taxon>
        <taxon>Metazoa</taxon>
        <taxon>Hemichordata</taxon>
        <taxon>Enteropneusta</taxon>
        <taxon>Harrimaniidae</taxon>
        <taxon>Saccoglossus</taxon>
    </lineage>
</organism>
<keyword evidence="2" id="KW-0104">Cadmium</keyword>
<evidence type="ECO:0000313" key="7">
    <source>
        <dbReference type="RefSeq" id="XP_002730372.1"/>
    </source>
</evidence>
<dbReference type="RefSeq" id="XP_002730372.1">
    <property type="nucleotide sequence ID" value="XM_002730326.2"/>
</dbReference>
<feature type="domain" description="Peptidase C83" evidence="5">
    <location>
        <begin position="1"/>
        <end position="206"/>
    </location>
</feature>
<keyword evidence="6" id="KW-1185">Reference proteome</keyword>
<dbReference type="PANTHER" id="PTHR33447:SF20">
    <property type="entry name" value="GLUTATHIONE GAMMA-GLUTAMYLCYSTEINYLTRANSFERASE"/>
    <property type="match status" value="1"/>
</dbReference>
<evidence type="ECO:0000259" key="5">
    <source>
        <dbReference type="PROSITE" id="PS51443"/>
    </source>
</evidence>
<gene>
    <name evidence="7" type="primary">LOC100368764</name>
</gene>
<evidence type="ECO:0000256" key="1">
    <source>
        <dbReference type="ARBA" id="ARBA00012468"/>
    </source>
</evidence>
<proteinExistence type="predicted"/>
<dbReference type="InterPro" id="IPR007719">
    <property type="entry name" value="PCS_N"/>
</dbReference>
<evidence type="ECO:0000256" key="3">
    <source>
        <dbReference type="ARBA" id="ARBA00022679"/>
    </source>
</evidence>
<dbReference type="EC" id="2.3.2.15" evidence="1"/>
<accession>A0ABM0GI73</accession>
<evidence type="ECO:0000313" key="6">
    <source>
        <dbReference type="Proteomes" id="UP000694865"/>
    </source>
</evidence>
<sequence length="206" mass="23168">MSAPALIALNCDDGKELLKTSTYRQDDIIKYFGKQKHRTMCGLQTAAIVMNAMKQDSDSLYHEETMFDLKPTTSVLDRSTAETQGCTLDEMSNLFKAFNFDVKTYYASDSSDEEFRQVAIETLRDGNCQSALVINYHMGTLGQGSYKGHISPAAGYHQGSDRILLMDVWPDTYELWAPIKDLFNAMNTLDNVSKKTRGYLVLKTKA</sequence>
<keyword evidence="4" id="KW-0479">Metal-binding</keyword>
<dbReference type="GeneID" id="100368764"/>
<dbReference type="PANTHER" id="PTHR33447">
    <property type="entry name" value="GLUTATHIONE GAMMA-GLUTAMYLCYSTEINYLTRANSFERASE"/>
    <property type="match status" value="1"/>
</dbReference>
<dbReference type="SUPFAM" id="SSF54001">
    <property type="entry name" value="Cysteine proteinases"/>
    <property type="match status" value="1"/>
</dbReference>
<dbReference type="Gene3D" id="3.90.70.30">
    <property type="entry name" value="Phytochelatin synthase, N-terminal domain"/>
    <property type="match status" value="1"/>
</dbReference>
<evidence type="ECO:0000256" key="4">
    <source>
        <dbReference type="ARBA" id="ARBA00022723"/>
    </source>
</evidence>
<evidence type="ECO:0000256" key="2">
    <source>
        <dbReference type="ARBA" id="ARBA00022539"/>
    </source>
</evidence>
<dbReference type="InterPro" id="IPR040409">
    <property type="entry name" value="PCS-like"/>
</dbReference>